<accession>A0A1H8TRN0</accession>
<keyword evidence="2 6" id="KW-0963">Cytoplasm</keyword>
<dbReference type="PIRSF" id="PIRSF000401">
    <property type="entry name" value="RPL11_MTase"/>
    <property type="match status" value="1"/>
</dbReference>
<dbReference type="PANTHER" id="PTHR43648:SF1">
    <property type="entry name" value="ELECTRON TRANSFER FLAVOPROTEIN BETA SUBUNIT LYSINE METHYLTRANSFERASE"/>
    <property type="match status" value="1"/>
</dbReference>
<keyword evidence="3 6" id="KW-0489">Methyltransferase</keyword>
<dbReference type="EMBL" id="FOEG01000004">
    <property type="protein sequence ID" value="SEO93662.1"/>
    <property type="molecule type" value="Genomic_DNA"/>
</dbReference>
<evidence type="ECO:0000256" key="4">
    <source>
        <dbReference type="ARBA" id="ARBA00022679"/>
    </source>
</evidence>
<dbReference type="InterPro" id="IPR029063">
    <property type="entry name" value="SAM-dependent_MTases_sf"/>
</dbReference>
<evidence type="ECO:0000256" key="3">
    <source>
        <dbReference type="ARBA" id="ARBA00022603"/>
    </source>
</evidence>
<comment type="function">
    <text evidence="6">Methylates ribosomal protein L11.</text>
</comment>
<comment type="subcellular location">
    <subcellularLocation>
        <location evidence="6">Cytoplasm</location>
    </subcellularLocation>
</comment>
<comment type="catalytic activity">
    <reaction evidence="6">
        <text>L-lysyl-[protein] + 3 S-adenosyl-L-methionine = N(6),N(6),N(6)-trimethyl-L-lysyl-[protein] + 3 S-adenosyl-L-homocysteine + 3 H(+)</text>
        <dbReference type="Rhea" id="RHEA:54192"/>
        <dbReference type="Rhea" id="RHEA-COMP:9752"/>
        <dbReference type="Rhea" id="RHEA-COMP:13826"/>
        <dbReference type="ChEBI" id="CHEBI:15378"/>
        <dbReference type="ChEBI" id="CHEBI:29969"/>
        <dbReference type="ChEBI" id="CHEBI:57856"/>
        <dbReference type="ChEBI" id="CHEBI:59789"/>
        <dbReference type="ChEBI" id="CHEBI:61961"/>
    </reaction>
</comment>
<dbReference type="RefSeq" id="WP_091644019.1">
    <property type="nucleotide sequence ID" value="NZ_FOEG01000004.1"/>
</dbReference>
<dbReference type="InterPro" id="IPR050078">
    <property type="entry name" value="Ribosomal_L11_MeTrfase_PrmA"/>
</dbReference>
<dbReference type="InterPro" id="IPR004498">
    <property type="entry name" value="Ribosomal_PrmA_MeTrfase"/>
</dbReference>
<gene>
    <name evidence="6" type="primary">prmA</name>
    <name evidence="7" type="ORF">SAMN04488052_104420</name>
</gene>
<dbReference type="NCBIfam" id="TIGR00406">
    <property type="entry name" value="prmA"/>
    <property type="match status" value="1"/>
</dbReference>
<dbReference type="Gene3D" id="3.40.50.150">
    <property type="entry name" value="Vaccinia Virus protein VP39"/>
    <property type="match status" value="1"/>
</dbReference>
<name>A0A1H8TRN0_9GAMM</name>
<keyword evidence="8" id="KW-1185">Reference proteome</keyword>
<feature type="binding site" evidence="6">
    <location>
        <position position="145"/>
    </location>
    <ligand>
        <name>S-adenosyl-L-methionine</name>
        <dbReference type="ChEBI" id="CHEBI:59789"/>
    </ligand>
</feature>
<keyword evidence="7" id="KW-0689">Ribosomal protein</keyword>
<sequence length="294" mass="31648">MHHRQIRCTLPAAACARAESILLERGAYSVTFQDPGGEPVLEPDLGTSPLWEDVVVLALFDGDADLPRIRSGLEQALGAGAIEAWREETLPDQDWERAWMDSFAPMRFGSRLWVCPSTHPPPDAEAVNLKLDPGLAFGTGTHPTTALCLGWLDAQPLADTRVLDYGCGSGILAIAALLLGAPEAHGVDNDPQALVASRENAERNGVTDRLHLLRHDQPDPPVADLLVANILSGILIDMVPRLMALVRPGGRVALSGILEQQADTVIAAYASHVAFDAPRFQDGWTLLTGVRRDT</sequence>
<evidence type="ECO:0000256" key="1">
    <source>
        <dbReference type="ARBA" id="ARBA00009741"/>
    </source>
</evidence>
<organism evidence="7 8">
    <name type="scientific">Aquisalimonas asiatica</name>
    <dbReference type="NCBI Taxonomy" id="406100"/>
    <lineage>
        <taxon>Bacteria</taxon>
        <taxon>Pseudomonadati</taxon>
        <taxon>Pseudomonadota</taxon>
        <taxon>Gammaproteobacteria</taxon>
        <taxon>Chromatiales</taxon>
        <taxon>Ectothiorhodospiraceae</taxon>
        <taxon>Aquisalimonas</taxon>
    </lineage>
</organism>
<keyword evidence="4 6" id="KW-0808">Transferase</keyword>
<dbReference type="AlphaFoldDB" id="A0A1H8TRN0"/>
<feature type="binding site" evidence="6">
    <location>
        <position position="166"/>
    </location>
    <ligand>
        <name>S-adenosyl-L-methionine</name>
        <dbReference type="ChEBI" id="CHEBI:59789"/>
    </ligand>
</feature>
<feature type="binding site" evidence="6">
    <location>
        <position position="229"/>
    </location>
    <ligand>
        <name>S-adenosyl-L-methionine</name>
        <dbReference type="ChEBI" id="CHEBI:59789"/>
    </ligand>
</feature>
<evidence type="ECO:0000256" key="6">
    <source>
        <dbReference type="HAMAP-Rule" id="MF_00735"/>
    </source>
</evidence>
<reference evidence="7 8" key="1">
    <citation type="submission" date="2016-10" db="EMBL/GenBank/DDBJ databases">
        <authorList>
            <person name="de Groot N.N."/>
        </authorList>
    </citation>
    <scope>NUCLEOTIDE SEQUENCE [LARGE SCALE GENOMIC DNA]</scope>
    <source>
        <strain evidence="7 8">CGMCC 1.6291</strain>
    </source>
</reference>
<feature type="binding site" evidence="6">
    <location>
        <position position="188"/>
    </location>
    <ligand>
        <name>S-adenosyl-L-methionine</name>
        <dbReference type="ChEBI" id="CHEBI:59789"/>
    </ligand>
</feature>
<keyword evidence="5 6" id="KW-0949">S-adenosyl-L-methionine</keyword>
<keyword evidence="7" id="KW-0687">Ribonucleoprotein</keyword>
<dbReference type="Pfam" id="PF06325">
    <property type="entry name" value="PrmA"/>
    <property type="match status" value="1"/>
</dbReference>
<comment type="similarity">
    <text evidence="1 6">Belongs to the methyltransferase superfamily. PrmA family.</text>
</comment>
<dbReference type="EC" id="2.1.1.-" evidence="6"/>
<evidence type="ECO:0000313" key="8">
    <source>
        <dbReference type="Proteomes" id="UP000199657"/>
    </source>
</evidence>
<proteinExistence type="inferred from homology"/>
<dbReference type="OrthoDB" id="9785995at2"/>
<dbReference type="SUPFAM" id="SSF53335">
    <property type="entry name" value="S-adenosyl-L-methionine-dependent methyltransferases"/>
    <property type="match status" value="1"/>
</dbReference>
<evidence type="ECO:0000313" key="7">
    <source>
        <dbReference type="EMBL" id="SEO93662.1"/>
    </source>
</evidence>
<dbReference type="GO" id="GO:0005840">
    <property type="term" value="C:ribosome"/>
    <property type="evidence" value="ECO:0007669"/>
    <property type="project" value="UniProtKB-KW"/>
</dbReference>
<evidence type="ECO:0000256" key="5">
    <source>
        <dbReference type="ARBA" id="ARBA00022691"/>
    </source>
</evidence>
<dbReference type="HAMAP" id="MF_00735">
    <property type="entry name" value="Methyltr_PrmA"/>
    <property type="match status" value="1"/>
</dbReference>
<dbReference type="GO" id="GO:0005829">
    <property type="term" value="C:cytosol"/>
    <property type="evidence" value="ECO:0007669"/>
    <property type="project" value="TreeGrafter"/>
</dbReference>
<dbReference type="PANTHER" id="PTHR43648">
    <property type="entry name" value="ELECTRON TRANSFER FLAVOPROTEIN BETA SUBUNIT LYSINE METHYLTRANSFERASE"/>
    <property type="match status" value="1"/>
</dbReference>
<evidence type="ECO:0000256" key="2">
    <source>
        <dbReference type="ARBA" id="ARBA00022490"/>
    </source>
</evidence>
<dbReference type="STRING" id="406100.SAMN04488052_104420"/>
<dbReference type="GO" id="GO:0016279">
    <property type="term" value="F:protein-lysine N-methyltransferase activity"/>
    <property type="evidence" value="ECO:0007669"/>
    <property type="project" value="TreeGrafter"/>
</dbReference>
<dbReference type="Proteomes" id="UP000199657">
    <property type="component" value="Unassembled WGS sequence"/>
</dbReference>
<dbReference type="GO" id="GO:0032259">
    <property type="term" value="P:methylation"/>
    <property type="evidence" value="ECO:0007669"/>
    <property type="project" value="UniProtKB-KW"/>
</dbReference>
<protein>
    <recommendedName>
        <fullName evidence="6">Ribosomal protein L11 methyltransferase</fullName>
        <shortName evidence="6">L11 Mtase</shortName>
        <ecNumber evidence="6">2.1.1.-</ecNumber>
    </recommendedName>
</protein>